<evidence type="ECO:0000313" key="5">
    <source>
        <dbReference type="EMBL" id="MBE7369841.1"/>
    </source>
</evidence>
<dbReference type="SUPFAM" id="SSF46689">
    <property type="entry name" value="Homeodomain-like"/>
    <property type="match status" value="1"/>
</dbReference>
<evidence type="ECO:0000256" key="1">
    <source>
        <dbReference type="ARBA" id="ARBA00023015"/>
    </source>
</evidence>
<dbReference type="InterPro" id="IPR032783">
    <property type="entry name" value="AraC_lig"/>
</dbReference>
<dbReference type="Proteomes" id="UP000806285">
    <property type="component" value="Unassembled WGS sequence"/>
</dbReference>
<dbReference type="RefSeq" id="WP_193678472.1">
    <property type="nucleotide sequence ID" value="NZ_JADDIV010000006.1"/>
</dbReference>
<dbReference type="PANTHER" id="PTHR46796">
    <property type="entry name" value="HTH-TYPE TRANSCRIPTIONAL ACTIVATOR RHAS-RELATED"/>
    <property type="match status" value="1"/>
</dbReference>
<keyword evidence="6" id="KW-1185">Reference proteome</keyword>
<keyword evidence="3" id="KW-0804">Transcription</keyword>
<dbReference type="InterPro" id="IPR020449">
    <property type="entry name" value="Tscrpt_reg_AraC-type_HTH"/>
</dbReference>
<evidence type="ECO:0000313" key="6">
    <source>
        <dbReference type="Proteomes" id="UP000806285"/>
    </source>
</evidence>
<name>A0ABR9S8Q4_9BURK</name>
<dbReference type="PANTHER" id="PTHR46796:SF7">
    <property type="entry name" value="ARAC FAMILY TRANSCRIPTIONAL REGULATOR"/>
    <property type="match status" value="1"/>
</dbReference>
<comment type="caution">
    <text evidence="5">The sequence shown here is derived from an EMBL/GenBank/DDBJ whole genome shotgun (WGS) entry which is preliminary data.</text>
</comment>
<dbReference type="PROSITE" id="PS00041">
    <property type="entry name" value="HTH_ARAC_FAMILY_1"/>
    <property type="match status" value="1"/>
</dbReference>
<protein>
    <submittedName>
        <fullName evidence="5">Helix-turn-helix transcriptional regulator</fullName>
    </submittedName>
</protein>
<dbReference type="InterPro" id="IPR018060">
    <property type="entry name" value="HTH_AraC"/>
</dbReference>
<dbReference type="InterPro" id="IPR009057">
    <property type="entry name" value="Homeodomain-like_sf"/>
</dbReference>
<evidence type="ECO:0000256" key="2">
    <source>
        <dbReference type="ARBA" id="ARBA00023125"/>
    </source>
</evidence>
<dbReference type="EMBL" id="JADDIV010000006">
    <property type="protein sequence ID" value="MBE7369841.1"/>
    <property type="molecule type" value="Genomic_DNA"/>
</dbReference>
<accession>A0ABR9S8Q4</accession>
<feature type="domain" description="HTH araC/xylS-type" evidence="4">
    <location>
        <begin position="189"/>
        <end position="287"/>
    </location>
</feature>
<keyword evidence="2" id="KW-0238">DNA-binding</keyword>
<organism evidence="5 6">
    <name type="scientific">Ramlibacter pallidus</name>
    <dbReference type="NCBI Taxonomy" id="2780087"/>
    <lineage>
        <taxon>Bacteria</taxon>
        <taxon>Pseudomonadati</taxon>
        <taxon>Pseudomonadota</taxon>
        <taxon>Betaproteobacteria</taxon>
        <taxon>Burkholderiales</taxon>
        <taxon>Comamonadaceae</taxon>
        <taxon>Ramlibacter</taxon>
    </lineage>
</organism>
<evidence type="ECO:0000259" key="4">
    <source>
        <dbReference type="PROSITE" id="PS01124"/>
    </source>
</evidence>
<dbReference type="Pfam" id="PF12852">
    <property type="entry name" value="Cupin_6"/>
    <property type="match status" value="1"/>
</dbReference>
<dbReference type="Gene3D" id="1.10.10.60">
    <property type="entry name" value="Homeodomain-like"/>
    <property type="match status" value="1"/>
</dbReference>
<dbReference type="Pfam" id="PF12833">
    <property type="entry name" value="HTH_18"/>
    <property type="match status" value="1"/>
</dbReference>
<dbReference type="InterPro" id="IPR050204">
    <property type="entry name" value="AraC_XylS_family_regulators"/>
</dbReference>
<dbReference type="SMART" id="SM00342">
    <property type="entry name" value="HTH_ARAC"/>
    <property type="match status" value="1"/>
</dbReference>
<keyword evidence="1" id="KW-0805">Transcription regulation</keyword>
<reference evidence="5 6" key="1">
    <citation type="submission" date="2020-10" db="EMBL/GenBank/DDBJ databases">
        <title>Ramlibacter sp. HM2 16S ribosomal RNA gene Genome sequencing and assembly.</title>
        <authorList>
            <person name="Kang M."/>
        </authorList>
    </citation>
    <scope>NUCLEOTIDE SEQUENCE [LARGE SCALE GENOMIC DNA]</scope>
    <source>
        <strain evidence="5 6">HM2</strain>
    </source>
</reference>
<dbReference type="PRINTS" id="PR00032">
    <property type="entry name" value="HTHARAC"/>
</dbReference>
<evidence type="ECO:0000256" key="3">
    <source>
        <dbReference type="ARBA" id="ARBA00023163"/>
    </source>
</evidence>
<dbReference type="InterPro" id="IPR018062">
    <property type="entry name" value="HTH_AraC-typ_CS"/>
</dbReference>
<sequence length="291" mass="31191">MTRTSRTAMDAFAEALSALRLDHAEFRRVEIAPEEVRVAAGASGRDGLQTLVGYQVCTGTCVLERAGSPDLVLAPGTFVVLAHGEPHGLRCTIACCSLVAVRFGVETSSAPWLLPVLPALVRGEATACLQAVQSAALAWIPRAEAGVPGADAVLRRMAEAWLVQAIGLLAEAEPDLRRRFAAASDEIVQRCLALMHGRPAAPWTLPMLAREVHTSRTVLAERFAAVVGEPPISHLTRCRLGAAARMLRQTSWSLARIAEAVGYQSEPAFCRAFRRQFGAPPATWRRQAAAA</sequence>
<dbReference type="PROSITE" id="PS01124">
    <property type="entry name" value="HTH_ARAC_FAMILY_2"/>
    <property type="match status" value="1"/>
</dbReference>
<gene>
    <name evidence="5" type="ORF">IM787_19920</name>
</gene>
<proteinExistence type="predicted"/>